<reference evidence="1 2" key="1">
    <citation type="journal article" date="2013" name="Genome Announc.">
        <title>Complete Genome Sequence of Mycobacterium massiliense Clinical Strain Asan 50594, Belonging to the Type II Genotype.</title>
        <authorList>
            <person name="Kim B.J."/>
            <person name="Kim B.R."/>
            <person name="Hong S.H."/>
            <person name="Seok S.H."/>
            <person name="Kook Y.H."/>
            <person name="Kim B.J."/>
        </authorList>
    </citation>
    <scope>NUCLEOTIDE SEQUENCE [LARGE SCALE GENOMIC DNA]</scope>
    <source>
        <strain evidence="1 2">50594</strain>
    </source>
</reference>
<accession>A0AB33ADV7</accession>
<proteinExistence type="predicted"/>
<dbReference type="RefSeq" id="WP_016343067.1">
    <property type="nucleotide sequence ID" value="NC_021282.1"/>
</dbReference>
<dbReference type="Proteomes" id="UP000013961">
    <property type="component" value="Chromosome"/>
</dbReference>
<organism evidence="1 2">
    <name type="scientific">Mycobacteroides abscessus subsp. bolletii 50594</name>
    <dbReference type="NCBI Taxonomy" id="1303024"/>
    <lineage>
        <taxon>Bacteria</taxon>
        <taxon>Bacillati</taxon>
        <taxon>Actinomycetota</taxon>
        <taxon>Actinomycetes</taxon>
        <taxon>Mycobacteriales</taxon>
        <taxon>Mycobacteriaceae</taxon>
        <taxon>Mycobacteroides</taxon>
        <taxon>Mycobacteroides abscessus</taxon>
    </lineage>
</organism>
<evidence type="ECO:0000313" key="1">
    <source>
        <dbReference type="EMBL" id="AGM30010.1"/>
    </source>
</evidence>
<sequence>MSNATQLPPARANTPPFLVEHIANGFATDTLVNDELVVVSWPSANPRYGDQICVAPWMDDGDTWSGFLVADEHAARKARTAIARIYIAGLKAGAR</sequence>
<gene>
    <name evidence="1" type="ORF">MASS_3408</name>
</gene>
<name>A0AB33ADV7_9MYCO</name>
<protein>
    <submittedName>
        <fullName evidence="1">Uncharacterized protein</fullName>
    </submittedName>
</protein>
<dbReference type="EMBL" id="CP004374">
    <property type="protein sequence ID" value="AGM30010.1"/>
    <property type="molecule type" value="Genomic_DNA"/>
</dbReference>
<evidence type="ECO:0000313" key="2">
    <source>
        <dbReference type="Proteomes" id="UP000013961"/>
    </source>
</evidence>
<dbReference type="KEGG" id="mabb:MASS_3408"/>
<dbReference type="AlphaFoldDB" id="A0AB33ADV7"/>